<evidence type="ECO:0000313" key="3">
    <source>
        <dbReference type="Proteomes" id="UP000044602"/>
    </source>
</evidence>
<organism evidence="1 3">
    <name type="scientific">Verticillium longisporum</name>
    <name type="common">Verticillium dahliae var. longisporum</name>
    <dbReference type="NCBI Taxonomy" id="100787"/>
    <lineage>
        <taxon>Eukaryota</taxon>
        <taxon>Fungi</taxon>
        <taxon>Dikarya</taxon>
        <taxon>Ascomycota</taxon>
        <taxon>Pezizomycotina</taxon>
        <taxon>Sordariomycetes</taxon>
        <taxon>Hypocreomycetidae</taxon>
        <taxon>Glomerellales</taxon>
        <taxon>Plectosphaerellaceae</taxon>
        <taxon>Verticillium</taxon>
    </lineage>
</organism>
<accession>A0A0G4MPZ7</accession>
<sequence>SSASSRGLLILLAAHS</sequence>
<dbReference type="AlphaFoldDB" id="A0A0G4MPZ7"/>
<dbReference type="Proteomes" id="UP000045706">
    <property type="component" value="Unassembled WGS sequence"/>
</dbReference>
<protein>
    <submittedName>
        <fullName evidence="1">Uncharacterized protein</fullName>
    </submittedName>
</protein>
<evidence type="ECO:0000313" key="2">
    <source>
        <dbReference type="EMBL" id="CRK47837.1"/>
    </source>
</evidence>
<name>A0A0G4MPZ7_VERLO</name>
<dbReference type="EMBL" id="CVQH01023946">
    <property type="protein sequence ID" value="CRK36160.1"/>
    <property type="molecule type" value="Genomic_DNA"/>
</dbReference>
<feature type="non-terminal residue" evidence="1">
    <location>
        <position position="1"/>
    </location>
</feature>
<reference evidence="3 4" key="1">
    <citation type="submission" date="2015-05" db="EMBL/GenBank/DDBJ databases">
        <authorList>
            <person name="Fogelqvist Johan"/>
        </authorList>
    </citation>
    <scope>NUCLEOTIDE SEQUENCE [LARGE SCALE GENOMIC DNA]</scope>
    <source>
        <strain evidence="1">VL1</strain>
        <strain evidence="2">VL2</strain>
    </source>
</reference>
<evidence type="ECO:0000313" key="4">
    <source>
        <dbReference type="Proteomes" id="UP000045706"/>
    </source>
</evidence>
<keyword evidence="3" id="KW-1185">Reference proteome</keyword>
<gene>
    <name evidence="1" type="ORF">BN1708_019940</name>
    <name evidence="2" type="ORF">BN1723_020421</name>
</gene>
<proteinExistence type="predicted"/>
<dbReference type="Proteomes" id="UP000044602">
    <property type="component" value="Unassembled WGS sequence"/>
</dbReference>
<dbReference type="EMBL" id="CVQI01037048">
    <property type="protein sequence ID" value="CRK47837.1"/>
    <property type="molecule type" value="Genomic_DNA"/>
</dbReference>
<evidence type="ECO:0000313" key="1">
    <source>
        <dbReference type="EMBL" id="CRK36160.1"/>
    </source>
</evidence>